<reference evidence="1" key="1">
    <citation type="journal article" date="2015" name="Nature">
        <title>Complex archaea that bridge the gap between prokaryotes and eukaryotes.</title>
        <authorList>
            <person name="Spang A."/>
            <person name="Saw J.H."/>
            <person name="Jorgensen S.L."/>
            <person name="Zaremba-Niedzwiedzka K."/>
            <person name="Martijn J."/>
            <person name="Lind A.E."/>
            <person name="van Eijk R."/>
            <person name="Schleper C."/>
            <person name="Guy L."/>
            <person name="Ettema T.J."/>
        </authorList>
    </citation>
    <scope>NUCLEOTIDE SEQUENCE</scope>
</reference>
<gene>
    <name evidence="1" type="ORF">LCGC14_2571780</name>
</gene>
<proteinExistence type="predicted"/>
<comment type="caution">
    <text evidence="1">The sequence shown here is derived from an EMBL/GenBank/DDBJ whole genome shotgun (WGS) entry which is preliminary data.</text>
</comment>
<sequence length="59" mass="6933">MRKEDFIERLCILLDTVEEDTRQDFDDETIEDLIVEARIPITPCNGRLHYKPSGIVIRT</sequence>
<evidence type="ECO:0000313" key="1">
    <source>
        <dbReference type="EMBL" id="KKL08844.1"/>
    </source>
</evidence>
<organism evidence="1">
    <name type="scientific">marine sediment metagenome</name>
    <dbReference type="NCBI Taxonomy" id="412755"/>
    <lineage>
        <taxon>unclassified sequences</taxon>
        <taxon>metagenomes</taxon>
        <taxon>ecological metagenomes</taxon>
    </lineage>
</organism>
<protein>
    <submittedName>
        <fullName evidence="1">Uncharacterized protein</fullName>
    </submittedName>
</protein>
<accession>A0A0F9AH10</accession>
<dbReference type="AlphaFoldDB" id="A0A0F9AH10"/>
<dbReference type="EMBL" id="LAZR01042715">
    <property type="protein sequence ID" value="KKL08844.1"/>
    <property type="molecule type" value="Genomic_DNA"/>
</dbReference>
<name>A0A0F9AH10_9ZZZZ</name>